<feature type="domain" description="HTH cro/C1-type" evidence="1">
    <location>
        <begin position="26"/>
        <end position="54"/>
    </location>
</feature>
<sequence>MSSLAMSSFVEQQIVLHQFTAKHCAQARVMLGWSREELARQAGVAVAAIQQLESHGDVDDQTRLILAFRLEAEGLVFFPGFAPGWGMTARRFDTPAVEPTTPGLMSRLLGTTTATIDSVTPQPNGA</sequence>
<dbReference type="EMBL" id="JXCQ01000075">
    <property type="protein sequence ID" value="KIR19615.1"/>
    <property type="molecule type" value="Genomic_DNA"/>
</dbReference>
<evidence type="ECO:0000313" key="3">
    <source>
        <dbReference type="Proteomes" id="UP000032210"/>
    </source>
</evidence>
<name>A0A0D0TFS2_PSEFL</name>
<evidence type="ECO:0000259" key="1">
    <source>
        <dbReference type="PROSITE" id="PS50943"/>
    </source>
</evidence>
<dbReference type="AlphaFoldDB" id="A0A0D0TFS2"/>
<dbReference type="Pfam" id="PF01381">
    <property type="entry name" value="HTH_3"/>
    <property type="match status" value="1"/>
</dbReference>
<evidence type="ECO:0000313" key="2">
    <source>
        <dbReference type="EMBL" id="KIR19615.1"/>
    </source>
</evidence>
<dbReference type="PATRIC" id="fig|294.125.peg.5104"/>
<dbReference type="PROSITE" id="PS50943">
    <property type="entry name" value="HTH_CROC1"/>
    <property type="match status" value="1"/>
</dbReference>
<dbReference type="InterPro" id="IPR001387">
    <property type="entry name" value="Cro/C1-type_HTH"/>
</dbReference>
<accession>A0A0D0TFS2</accession>
<dbReference type="Proteomes" id="UP000032210">
    <property type="component" value="Unassembled WGS sequence"/>
</dbReference>
<organism evidence="2 3">
    <name type="scientific">Pseudomonas fluorescens</name>
    <dbReference type="NCBI Taxonomy" id="294"/>
    <lineage>
        <taxon>Bacteria</taxon>
        <taxon>Pseudomonadati</taxon>
        <taxon>Pseudomonadota</taxon>
        <taxon>Gammaproteobacteria</taxon>
        <taxon>Pseudomonadales</taxon>
        <taxon>Pseudomonadaceae</taxon>
        <taxon>Pseudomonas</taxon>
    </lineage>
</organism>
<proteinExistence type="predicted"/>
<dbReference type="SUPFAM" id="SSF47413">
    <property type="entry name" value="lambda repressor-like DNA-binding domains"/>
    <property type="match status" value="1"/>
</dbReference>
<dbReference type="CDD" id="cd00093">
    <property type="entry name" value="HTH_XRE"/>
    <property type="match status" value="1"/>
</dbReference>
<reference evidence="2 3" key="1">
    <citation type="submission" date="2015-01" db="EMBL/GenBank/DDBJ databases">
        <title>Genome sequence of the beneficial rhizobacterium Pseudomonas fluorescens 2-79.</title>
        <authorList>
            <person name="Thuermer A."/>
            <person name="Daniel R."/>
        </authorList>
    </citation>
    <scope>NUCLEOTIDE SEQUENCE [LARGE SCALE GENOMIC DNA]</scope>
    <source>
        <strain evidence="2 3">2-79</strain>
    </source>
</reference>
<comment type="caution">
    <text evidence="2">The sequence shown here is derived from an EMBL/GenBank/DDBJ whole genome shotgun (WGS) entry which is preliminary data.</text>
</comment>
<dbReference type="InterPro" id="IPR010982">
    <property type="entry name" value="Lambda_DNA-bd_dom_sf"/>
</dbReference>
<protein>
    <recommendedName>
        <fullName evidence="1">HTH cro/C1-type domain-containing protein</fullName>
    </recommendedName>
</protein>
<gene>
    <name evidence="2" type="ORF">PFLU3_49700</name>
</gene>
<dbReference type="RefSeq" id="WP_043051151.1">
    <property type="nucleotide sequence ID" value="NZ_JXCQ01000075.1"/>
</dbReference>
<dbReference type="GO" id="GO:0003677">
    <property type="term" value="F:DNA binding"/>
    <property type="evidence" value="ECO:0007669"/>
    <property type="project" value="InterPro"/>
</dbReference>
<dbReference type="Gene3D" id="1.10.260.40">
    <property type="entry name" value="lambda repressor-like DNA-binding domains"/>
    <property type="match status" value="1"/>
</dbReference>